<evidence type="ECO:0000256" key="10">
    <source>
        <dbReference type="ARBA" id="ARBA00068907"/>
    </source>
</evidence>
<keyword evidence="7 12" id="KW-0456">Lyase</keyword>
<evidence type="ECO:0000256" key="5">
    <source>
        <dbReference type="ARBA" id="ARBA00022860"/>
    </source>
</evidence>
<comment type="catalytic activity">
    <reaction evidence="9 13">
        <text>L-glutamate + H(+) = 4-aminobutanoate + CO2</text>
        <dbReference type="Rhea" id="RHEA:17785"/>
        <dbReference type="ChEBI" id="CHEBI:15378"/>
        <dbReference type="ChEBI" id="CHEBI:16526"/>
        <dbReference type="ChEBI" id="CHEBI:29985"/>
        <dbReference type="ChEBI" id="CHEBI:59888"/>
        <dbReference type="EC" id="4.1.1.15"/>
    </reaction>
</comment>
<keyword evidence="6 11" id="KW-0663">Pyridoxal phosphate</keyword>
<evidence type="ECO:0000256" key="9">
    <source>
        <dbReference type="ARBA" id="ARBA00048868"/>
    </source>
</evidence>
<dbReference type="EC" id="4.1.1.15" evidence="3 13"/>
<dbReference type="GO" id="GO:0005516">
    <property type="term" value="F:calmodulin binding"/>
    <property type="evidence" value="ECO:0007669"/>
    <property type="project" value="UniProtKB-KW"/>
</dbReference>
<keyword evidence="5" id="KW-0112">Calmodulin-binding</keyword>
<name>A0A2U1NXE0_ARTAN</name>
<dbReference type="Pfam" id="PF00282">
    <property type="entry name" value="Pyridoxal_deC"/>
    <property type="match status" value="1"/>
</dbReference>
<dbReference type="GO" id="GO:0006538">
    <property type="term" value="P:L-glutamate catabolic process"/>
    <property type="evidence" value="ECO:0007669"/>
    <property type="project" value="TreeGrafter"/>
</dbReference>
<dbReference type="InterPro" id="IPR015421">
    <property type="entry name" value="PyrdxlP-dep_Trfase_major"/>
</dbReference>
<dbReference type="NCBIfam" id="TIGR01788">
    <property type="entry name" value="Glu-decarb-GAD"/>
    <property type="match status" value="1"/>
</dbReference>
<dbReference type="InterPro" id="IPR015424">
    <property type="entry name" value="PyrdxlP-dep_Trfase"/>
</dbReference>
<evidence type="ECO:0000256" key="8">
    <source>
        <dbReference type="ARBA" id="ARBA00024886"/>
    </source>
</evidence>
<dbReference type="GO" id="GO:0030170">
    <property type="term" value="F:pyridoxal phosphate binding"/>
    <property type="evidence" value="ECO:0007669"/>
    <property type="project" value="InterPro"/>
</dbReference>
<dbReference type="FunFam" id="3.90.1150.160:FF:000001">
    <property type="entry name" value="Glutamate decarboxylase"/>
    <property type="match status" value="1"/>
</dbReference>
<dbReference type="InterPro" id="IPR002129">
    <property type="entry name" value="PyrdxlP-dep_de-COase"/>
</dbReference>
<dbReference type="GO" id="GO:0005829">
    <property type="term" value="C:cytosol"/>
    <property type="evidence" value="ECO:0007669"/>
    <property type="project" value="TreeGrafter"/>
</dbReference>
<dbReference type="InterPro" id="IPR010107">
    <property type="entry name" value="Glutamate_decarboxylase"/>
</dbReference>
<dbReference type="Gene3D" id="3.40.640.10">
    <property type="entry name" value="Type I PLP-dependent aspartate aminotransferase-like (Major domain)"/>
    <property type="match status" value="1"/>
</dbReference>
<dbReference type="SUPFAM" id="SSF53383">
    <property type="entry name" value="PLP-dependent transferases"/>
    <property type="match status" value="1"/>
</dbReference>
<proteinExistence type="inferred from homology"/>
<comment type="caution">
    <text evidence="14">The sequence shown here is derived from an EMBL/GenBank/DDBJ whole genome shotgun (WGS) entry which is preliminary data.</text>
</comment>
<feature type="modified residue" description="N6-(pyridoxal phosphate)lysine" evidence="11">
    <location>
        <position position="278"/>
    </location>
</feature>
<evidence type="ECO:0000256" key="1">
    <source>
        <dbReference type="ARBA" id="ARBA00001933"/>
    </source>
</evidence>
<evidence type="ECO:0000256" key="7">
    <source>
        <dbReference type="ARBA" id="ARBA00023239"/>
    </source>
</evidence>
<evidence type="ECO:0000256" key="13">
    <source>
        <dbReference type="RuleBase" id="RU361171"/>
    </source>
</evidence>
<gene>
    <name evidence="14" type="ORF">CTI12_AA216950</name>
</gene>
<evidence type="ECO:0000313" key="14">
    <source>
        <dbReference type="EMBL" id="PWA78100.1"/>
    </source>
</evidence>
<dbReference type="PANTHER" id="PTHR43321">
    <property type="entry name" value="GLUTAMATE DECARBOXYLASE"/>
    <property type="match status" value="1"/>
</dbReference>
<comment type="similarity">
    <text evidence="2 12">Belongs to the group II decarboxylase family.</text>
</comment>
<dbReference type="GO" id="GO:0004351">
    <property type="term" value="F:glutamate decarboxylase activity"/>
    <property type="evidence" value="ECO:0007669"/>
    <property type="project" value="UniProtKB-EC"/>
</dbReference>
<dbReference type="FunFam" id="4.10.280.50:FF:000002">
    <property type="entry name" value="Glutamate decarboxylase"/>
    <property type="match status" value="1"/>
</dbReference>
<keyword evidence="4 13" id="KW-0210">Decarboxylase</keyword>
<dbReference type="Proteomes" id="UP000245207">
    <property type="component" value="Unassembled WGS sequence"/>
</dbReference>
<accession>A0A2U1NXE0</accession>
<comment type="cofactor">
    <cofactor evidence="1 11 12">
        <name>pyridoxal 5'-phosphate</name>
        <dbReference type="ChEBI" id="CHEBI:597326"/>
    </cofactor>
</comment>
<evidence type="ECO:0000256" key="3">
    <source>
        <dbReference type="ARBA" id="ARBA00012421"/>
    </source>
</evidence>
<dbReference type="AlphaFoldDB" id="A0A2U1NXE0"/>
<sequence length="495" mass="55848">MVLSKTINSGSDDSLHSTFASRYVRTVLPRFKIAETSIPKEAAYQIINDELMLDGNPRLNLASFVTTWMEPECDKLIMASINKNYVDMDEYPVTTELQNRCVNMIAHLFNAPLGDSETAVGVGTVGSSEAIMLAGLAFKRRWQNKMRAAGKPCDKPNIVTGANVQVCWEKFARYFEVELKEVKLSEGYYVMDPEKAVEMVDENTICVAAILGSTLNGEFEDVKRLNDLLVEKNAETGWDTPIHVDAASGGFIAPFLYPELEWDFRLPLVKSINVSGHKYGLVYAGIGWVIWRNKEDLPDELIFHINYLGADQPTFTLNFSKGSSQIIAQYYQLIRLGFEGYKNIMENCQENAMVLKEGLEKTERFNIVSKDCGVPLVAFSLKDHSQHNEFEISDMLRRFGWIVPAYTMPPDAQHITVLRVVIREDFSRTLAERLVNDIVKVLHELDTLPAKVNAKITVSEENGVANSTTEMEVQRKITDAWRKFVADKKKTNGVC</sequence>
<evidence type="ECO:0000256" key="2">
    <source>
        <dbReference type="ARBA" id="ARBA00009533"/>
    </source>
</evidence>
<dbReference type="FunFam" id="3.40.640.10:FF:000022">
    <property type="entry name" value="Glutamate decarboxylase"/>
    <property type="match status" value="1"/>
</dbReference>
<reference evidence="14 15" key="1">
    <citation type="journal article" date="2018" name="Mol. Plant">
        <title>The genome of Artemisia annua provides insight into the evolution of Asteraceae family and artemisinin biosynthesis.</title>
        <authorList>
            <person name="Shen Q."/>
            <person name="Zhang L."/>
            <person name="Liao Z."/>
            <person name="Wang S."/>
            <person name="Yan T."/>
            <person name="Shi P."/>
            <person name="Liu M."/>
            <person name="Fu X."/>
            <person name="Pan Q."/>
            <person name="Wang Y."/>
            <person name="Lv Z."/>
            <person name="Lu X."/>
            <person name="Zhang F."/>
            <person name="Jiang W."/>
            <person name="Ma Y."/>
            <person name="Chen M."/>
            <person name="Hao X."/>
            <person name="Li L."/>
            <person name="Tang Y."/>
            <person name="Lv G."/>
            <person name="Zhou Y."/>
            <person name="Sun X."/>
            <person name="Brodelius P.E."/>
            <person name="Rose J.K.C."/>
            <person name="Tang K."/>
        </authorList>
    </citation>
    <scope>NUCLEOTIDE SEQUENCE [LARGE SCALE GENOMIC DNA]</scope>
    <source>
        <strain evidence="15">cv. Huhao1</strain>
        <tissue evidence="14">Leaf</tissue>
    </source>
</reference>
<organism evidence="14 15">
    <name type="scientific">Artemisia annua</name>
    <name type="common">Sweet wormwood</name>
    <dbReference type="NCBI Taxonomy" id="35608"/>
    <lineage>
        <taxon>Eukaryota</taxon>
        <taxon>Viridiplantae</taxon>
        <taxon>Streptophyta</taxon>
        <taxon>Embryophyta</taxon>
        <taxon>Tracheophyta</taxon>
        <taxon>Spermatophyta</taxon>
        <taxon>Magnoliopsida</taxon>
        <taxon>eudicotyledons</taxon>
        <taxon>Gunneridae</taxon>
        <taxon>Pentapetalae</taxon>
        <taxon>asterids</taxon>
        <taxon>campanulids</taxon>
        <taxon>Asterales</taxon>
        <taxon>Asteraceae</taxon>
        <taxon>Asteroideae</taxon>
        <taxon>Anthemideae</taxon>
        <taxon>Artemisiinae</taxon>
        <taxon>Artemisia</taxon>
    </lineage>
</organism>
<protein>
    <recommendedName>
        <fullName evidence="10 13">Glutamate decarboxylase</fullName>
        <ecNumber evidence="3 13">4.1.1.15</ecNumber>
    </recommendedName>
</protein>
<evidence type="ECO:0000313" key="15">
    <source>
        <dbReference type="Proteomes" id="UP000245207"/>
    </source>
</evidence>
<dbReference type="EMBL" id="PKPP01002037">
    <property type="protein sequence ID" value="PWA78100.1"/>
    <property type="molecule type" value="Genomic_DNA"/>
</dbReference>
<dbReference type="Gene3D" id="4.10.280.50">
    <property type="match status" value="1"/>
</dbReference>
<dbReference type="CDD" id="cd06450">
    <property type="entry name" value="DOPA_deC_like"/>
    <property type="match status" value="1"/>
</dbReference>
<dbReference type="PANTHER" id="PTHR43321:SF3">
    <property type="entry name" value="GLUTAMATE DECARBOXYLASE"/>
    <property type="match status" value="1"/>
</dbReference>
<comment type="function">
    <text evidence="8">Catalyzes the production of GABA. The calmodulin-binding is calcium-dependent and it is proposed that this may, directly or indirectly, form a calcium regulated control of GABA biosynthesis.</text>
</comment>
<evidence type="ECO:0000256" key="11">
    <source>
        <dbReference type="PIRSR" id="PIRSR602129-50"/>
    </source>
</evidence>
<evidence type="ECO:0000256" key="4">
    <source>
        <dbReference type="ARBA" id="ARBA00022793"/>
    </source>
</evidence>
<evidence type="ECO:0000256" key="12">
    <source>
        <dbReference type="RuleBase" id="RU000382"/>
    </source>
</evidence>
<dbReference type="STRING" id="35608.A0A2U1NXE0"/>
<evidence type="ECO:0000256" key="6">
    <source>
        <dbReference type="ARBA" id="ARBA00022898"/>
    </source>
</evidence>
<dbReference type="Gene3D" id="3.90.1150.160">
    <property type="match status" value="1"/>
</dbReference>
<keyword evidence="15" id="KW-1185">Reference proteome</keyword>
<dbReference type="OrthoDB" id="5152799at2759"/>